<organism evidence="1">
    <name type="scientific">Arundo donax</name>
    <name type="common">Giant reed</name>
    <name type="synonym">Donax arundinaceus</name>
    <dbReference type="NCBI Taxonomy" id="35708"/>
    <lineage>
        <taxon>Eukaryota</taxon>
        <taxon>Viridiplantae</taxon>
        <taxon>Streptophyta</taxon>
        <taxon>Embryophyta</taxon>
        <taxon>Tracheophyta</taxon>
        <taxon>Spermatophyta</taxon>
        <taxon>Magnoliopsida</taxon>
        <taxon>Liliopsida</taxon>
        <taxon>Poales</taxon>
        <taxon>Poaceae</taxon>
        <taxon>PACMAD clade</taxon>
        <taxon>Arundinoideae</taxon>
        <taxon>Arundineae</taxon>
        <taxon>Arundo</taxon>
    </lineage>
</organism>
<accession>A0A0A8ZMX9</accession>
<sequence length="74" mass="7923">MHQLQSHASLGAMLGFISSESTCSDLEGHRSVMLVQGSLNNDVLGTIDLSFFGSCSAMDNIMEVPMLSSDAITW</sequence>
<evidence type="ECO:0000313" key="1">
    <source>
        <dbReference type="EMBL" id="JAD40779.1"/>
    </source>
</evidence>
<dbReference type="AlphaFoldDB" id="A0A0A8ZMX9"/>
<proteinExistence type="predicted"/>
<reference evidence="1" key="2">
    <citation type="journal article" date="2015" name="Data Brief">
        <title>Shoot transcriptome of the giant reed, Arundo donax.</title>
        <authorList>
            <person name="Barrero R.A."/>
            <person name="Guerrero F.D."/>
            <person name="Moolhuijzen P."/>
            <person name="Goolsby J.A."/>
            <person name="Tidwell J."/>
            <person name="Bellgard S.E."/>
            <person name="Bellgard M.I."/>
        </authorList>
    </citation>
    <scope>NUCLEOTIDE SEQUENCE</scope>
    <source>
        <tissue evidence="1">Shoot tissue taken approximately 20 cm above the soil surface</tissue>
    </source>
</reference>
<name>A0A0A8ZMX9_ARUDO</name>
<dbReference type="EMBL" id="GBRH01257116">
    <property type="protein sequence ID" value="JAD40779.1"/>
    <property type="molecule type" value="Transcribed_RNA"/>
</dbReference>
<protein>
    <submittedName>
        <fullName evidence="1">Uncharacterized protein</fullName>
    </submittedName>
</protein>
<reference evidence="1" key="1">
    <citation type="submission" date="2014-09" db="EMBL/GenBank/DDBJ databases">
        <authorList>
            <person name="Magalhaes I.L.F."/>
            <person name="Oliveira U."/>
            <person name="Santos F.R."/>
            <person name="Vidigal T.H.D.A."/>
            <person name="Brescovit A.D."/>
            <person name="Santos A.J."/>
        </authorList>
    </citation>
    <scope>NUCLEOTIDE SEQUENCE</scope>
    <source>
        <tissue evidence="1">Shoot tissue taken approximately 20 cm above the soil surface</tissue>
    </source>
</reference>